<dbReference type="PRINTS" id="PR00237">
    <property type="entry name" value="GPCRRHODOPSN"/>
</dbReference>
<accession>A0AAV1GEI5</accession>
<proteinExistence type="predicted"/>
<gene>
    <name evidence="11" type="ORF">XNOV1_A032227</name>
</gene>
<feature type="transmembrane region" description="Helical" evidence="9">
    <location>
        <begin position="139"/>
        <end position="160"/>
    </location>
</feature>
<keyword evidence="5 9" id="KW-0472">Membrane</keyword>
<reference evidence="11" key="1">
    <citation type="submission" date="2023-08" db="EMBL/GenBank/DDBJ databases">
        <authorList>
            <person name="Alioto T."/>
            <person name="Alioto T."/>
            <person name="Gomez Garrido J."/>
        </authorList>
    </citation>
    <scope>NUCLEOTIDE SEQUENCE</scope>
</reference>
<dbReference type="GO" id="GO:0005886">
    <property type="term" value="C:plasma membrane"/>
    <property type="evidence" value="ECO:0007669"/>
    <property type="project" value="TreeGrafter"/>
</dbReference>
<evidence type="ECO:0000256" key="2">
    <source>
        <dbReference type="ARBA" id="ARBA00022692"/>
    </source>
</evidence>
<dbReference type="EMBL" id="OY660877">
    <property type="protein sequence ID" value="CAJ1072020.1"/>
    <property type="molecule type" value="Genomic_DNA"/>
</dbReference>
<evidence type="ECO:0000256" key="5">
    <source>
        <dbReference type="ARBA" id="ARBA00023136"/>
    </source>
</evidence>
<keyword evidence="12" id="KW-1185">Reference proteome</keyword>
<evidence type="ECO:0000256" key="3">
    <source>
        <dbReference type="ARBA" id="ARBA00022989"/>
    </source>
</evidence>
<evidence type="ECO:0000256" key="9">
    <source>
        <dbReference type="SAM" id="Phobius"/>
    </source>
</evidence>
<protein>
    <submittedName>
        <fullName evidence="11">G-protein coupled receptor 35-like</fullName>
    </submittedName>
</protein>
<dbReference type="PANTHER" id="PTHR24232:SF101">
    <property type="entry name" value="G-PROTEIN COUPLED RECEPTOR 35-LIKE"/>
    <property type="match status" value="1"/>
</dbReference>
<dbReference type="GO" id="GO:0004930">
    <property type="term" value="F:G protein-coupled receptor activity"/>
    <property type="evidence" value="ECO:0007669"/>
    <property type="project" value="UniProtKB-KW"/>
</dbReference>
<evidence type="ECO:0000256" key="1">
    <source>
        <dbReference type="ARBA" id="ARBA00004141"/>
    </source>
</evidence>
<feature type="transmembrane region" description="Helical" evidence="9">
    <location>
        <begin position="107"/>
        <end position="127"/>
    </location>
</feature>
<evidence type="ECO:0000256" key="8">
    <source>
        <dbReference type="ARBA" id="ARBA00023224"/>
    </source>
</evidence>
<dbReference type="GO" id="GO:0035025">
    <property type="term" value="P:positive regulation of Rho protein signal transduction"/>
    <property type="evidence" value="ECO:0007669"/>
    <property type="project" value="TreeGrafter"/>
</dbReference>
<dbReference type="AlphaFoldDB" id="A0AAV1GEI5"/>
<evidence type="ECO:0000256" key="7">
    <source>
        <dbReference type="ARBA" id="ARBA00023180"/>
    </source>
</evidence>
<evidence type="ECO:0000256" key="6">
    <source>
        <dbReference type="ARBA" id="ARBA00023170"/>
    </source>
</evidence>
<evidence type="ECO:0000313" key="12">
    <source>
        <dbReference type="Proteomes" id="UP001178508"/>
    </source>
</evidence>
<evidence type="ECO:0000313" key="11">
    <source>
        <dbReference type="EMBL" id="CAJ1072020.1"/>
    </source>
</evidence>
<dbReference type="PROSITE" id="PS50262">
    <property type="entry name" value="G_PROTEIN_RECEP_F1_2"/>
    <property type="match status" value="1"/>
</dbReference>
<dbReference type="SUPFAM" id="SSF81321">
    <property type="entry name" value="Family A G protein-coupled receptor-like"/>
    <property type="match status" value="1"/>
</dbReference>
<feature type="transmembrane region" description="Helical" evidence="9">
    <location>
        <begin position="223"/>
        <end position="242"/>
    </location>
</feature>
<dbReference type="PANTHER" id="PTHR24232">
    <property type="entry name" value="G-PROTEIN COUPLED RECEPTOR"/>
    <property type="match status" value="1"/>
</dbReference>
<dbReference type="Proteomes" id="UP001178508">
    <property type="component" value="Chromosome 14"/>
</dbReference>
<name>A0AAV1GEI5_XYRNO</name>
<dbReference type="Pfam" id="PF00001">
    <property type="entry name" value="7tm_1"/>
    <property type="match status" value="1"/>
</dbReference>
<keyword evidence="7" id="KW-0325">Glycoprotein</keyword>
<evidence type="ECO:0000259" key="10">
    <source>
        <dbReference type="PROSITE" id="PS50262"/>
    </source>
</evidence>
<keyword evidence="3 9" id="KW-1133">Transmembrane helix</keyword>
<keyword evidence="2 9" id="KW-0812">Transmembrane</keyword>
<dbReference type="InterPro" id="IPR000276">
    <property type="entry name" value="GPCR_Rhodpsn"/>
</dbReference>
<feature type="transmembrane region" description="Helical" evidence="9">
    <location>
        <begin position="180"/>
        <end position="211"/>
    </location>
</feature>
<keyword evidence="8" id="KW-0807">Transducer</keyword>
<dbReference type="GO" id="GO:0007200">
    <property type="term" value="P:phospholipase C-activating G protein-coupled receptor signaling pathway"/>
    <property type="evidence" value="ECO:0007669"/>
    <property type="project" value="TreeGrafter"/>
</dbReference>
<sequence length="291" mass="33161">MTAASPQTSPNVTDISNATNDICRREILLGVAYCPVFLFGLLVNAAALWASIAKRASWTDTHIYILNLIATDSALLVFLPFRIYDAFSPLTKSVLCTYLINIHYSNMYASIYTFTAISVHRYLAVRFPMRAKSWRRKKVAAFVVCLAIWVTVVSLCLIFQENSPDKLQCCFERCKDQRLTFKFAVMLVCGGFLAPLLIIVFCTSQIIFILLKDTAKSEERKNTISIVTANMVVFIICFTPIHTRFAFHLFSEKSGTWLSEELYLSLSEWIASTNCCFDSVSYYFLLKRFYT</sequence>
<feature type="transmembrane region" description="Helical" evidence="9">
    <location>
        <begin position="64"/>
        <end position="84"/>
    </location>
</feature>
<keyword evidence="6 11" id="KW-0675">Receptor</keyword>
<feature type="domain" description="G-protein coupled receptors family 1 profile" evidence="10">
    <location>
        <begin position="43"/>
        <end position="282"/>
    </location>
</feature>
<evidence type="ECO:0000256" key="4">
    <source>
        <dbReference type="ARBA" id="ARBA00023040"/>
    </source>
</evidence>
<dbReference type="InterPro" id="IPR017452">
    <property type="entry name" value="GPCR_Rhodpsn_7TM"/>
</dbReference>
<dbReference type="Gene3D" id="1.20.1070.10">
    <property type="entry name" value="Rhodopsin 7-helix transmembrane proteins"/>
    <property type="match status" value="1"/>
</dbReference>
<organism evidence="11 12">
    <name type="scientific">Xyrichtys novacula</name>
    <name type="common">Pearly razorfish</name>
    <name type="synonym">Hemipteronotus novacula</name>
    <dbReference type="NCBI Taxonomy" id="13765"/>
    <lineage>
        <taxon>Eukaryota</taxon>
        <taxon>Metazoa</taxon>
        <taxon>Chordata</taxon>
        <taxon>Craniata</taxon>
        <taxon>Vertebrata</taxon>
        <taxon>Euteleostomi</taxon>
        <taxon>Actinopterygii</taxon>
        <taxon>Neopterygii</taxon>
        <taxon>Teleostei</taxon>
        <taxon>Neoteleostei</taxon>
        <taxon>Acanthomorphata</taxon>
        <taxon>Eupercaria</taxon>
        <taxon>Labriformes</taxon>
        <taxon>Labridae</taxon>
        <taxon>Xyrichtys</taxon>
    </lineage>
</organism>
<feature type="transmembrane region" description="Helical" evidence="9">
    <location>
        <begin position="27"/>
        <end position="52"/>
    </location>
</feature>
<comment type="subcellular location">
    <subcellularLocation>
        <location evidence="1">Membrane</location>
        <topology evidence="1">Multi-pass membrane protein</topology>
    </subcellularLocation>
</comment>
<keyword evidence="4" id="KW-0297">G-protein coupled receptor</keyword>